<evidence type="ECO:0000313" key="1">
    <source>
        <dbReference type="EMBL" id="QRE00461.1"/>
    </source>
</evidence>
<dbReference type="Proteomes" id="UP000622430">
    <property type="component" value="Segment"/>
</dbReference>
<name>A0A889IQB0_9CAUD</name>
<sequence>MTKTEIKAIQNVINRLKKENLGCSLPSGTLAKLPEQSEEHIDRIEYVSRLYLDTWIIPALELLLPGNRRNPELARDLAN</sequence>
<proteinExistence type="predicted"/>
<evidence type="ECO:0000313" key="2">
    <source>
        <dbReference type="Proteomes" id="UP000622430"/>
    </source>
</evidence>
<dbReference type="EMBL" id="MW460246">
    <property type="protein sequence ID" value="QRE00461.1"/>
    <property type="molecule type" value="Genomic_DNA"/>
</dbReference>
<protein>
    <submittedName>
        <fullName evidence="1">Uncharacterized protein</fullName>
    </submittedName>
</protein>
<reference evidence="1" key="1">
    <citation type="submission" date="2021-01" db="EMBL/GenBank/DDBJ databases">
        <authorList>
            <person name="Rakov C."/>
            <person name="Alkalay-Oren S."/>
            <person name="Coppenhagen-Glazer S."/>
            <person name="Hazan R."/>
        </authorList>
    </citation>
    <scope>NUCLEOTIDE SEQUENCE</scope>
</reference>
<organism evidence="1 2">
    <name type="scientific">Burkholderia phage BCSR52</name>
    <dbReference type="NCBI Taxonomy" id="2805748"/>
    <lineage>
        <taxon>Viruses</taxon>
        <taxon>Duplodnaviria</taxon>
        <taxon>Heunggongvirae</taxon>
        <taxon>Uroviricota</taxon>
        <taxon>Caudoviricetes</taxon>
        <taxon>Lindbergviridae</taxon>
        <taxon>Irusalimvirus</taxon>
        <taxon>Irusalimvirus BCSR52</taxon>
    </lineage>
</organism>
<accession>A0A889IQB0</accession>
<keyword evidence="2" id="KW-1185">Reference proteome</keyword>